<proteinExistence type="predicted"/>
<evidence type="ECO:0000256" key="4">
    <source>
        <dbReference type="ARBA" id="ARBA00022837"/>
    </source>
</evidence>
<dbReference type="Pfam" id="PF13517">
    <property type="entry name" value="FG-GAP_3"/>
    <property type="match status" value="2"/>
</dbReference>
<keyword evidence="7" id="KW-1185">Reference proteome</keyword>
<keyword evidence="3" id="KW-0732">Signal</keyword>
<dbReference type="Pfam" id="PF05593">
    <property type="entry name" value="RHS_repeat"/>
    <property type="match status" value="1"/>
</dbReference>
<accession>A0A7X0TVG6</accession>
<feature type="region of interest" description="Disordered" evidence="5">
    <location>
        <begin position="112"/>
        <end position="135"/>
    </location>
</feature>
<name>A0A7X0TVG6_9GAMM</name>
<organism evidence="6 7">
    <name type="scientific">Thalassotalea piscium</name>
    <dbReference type="NCBI Taxonomy" id="1230533"/>
    <lineage>
        <taxon>Bacteria</taxon>
        <taxon>Pseudomonadati</taxon>
        <taxon>Pseudomonadota</taxon>
        <taxon>Gammaproteobacteria</taxon>
        <taxon>Alteromonadales</taxon>
        <taxon>Colwelliaceae</taxon>
        <taxon>Thalassotalea</taxon>
    </lineage>
</organism>
<dbReference type="SUPFAM" id="SSF69318">
    <property type="entry name" value="Integrin alpha N-terminal domain"/>
    <property type="match status" value="2"/>
</dbReference>
<dbReference type="RefSeq" id="WP_184426863.1">
    <property type="nucleotide sequence ID" value="NZ_AP027362.1"/>
</dbReference>
<sequence>MSNKITKIQFKSLNVFIIICLLFTTNVFAVTYTYDDLGRITEADYGNNLKVTYQYDAAGNLLSSINNHASVDSDNDGLTDAYELANGLNPYNQFDAYIDSDGDGLTNLEEFNLGTNPNSQDTDGDGVLDGKDSAPLDPTLGGVKSTIDFNGDGLADILLRNESTGQWYLYGINTDLSLASWGGVGLTTDSSWTVQDIGHFNNDSNADVLVRHDNGRWYQFTLDGNRSVTGDVGFIGQLPASQEFEFKGLQDFDNDGLSDVLVRNSVNGSWWLYRLDGAKGVASYRSLGVTTNQDWVFEGLSDLNNDGYVDVLLRHNTNGAWYVNHLDANGDVLSSSGGLGLSRNSDWQVKRIIDMNGDGVVDLLLQHENSYAYEAVALNLNRTERAAGSHSLSAGIPQDADWVLQQVSDYNQDGKVDLLLRHKGDGRWKGFLLNGQGNLVSGSGNVGMTSDISWYVVPNEFDEEEEQATPDDFNSDGNADVLLRNTGSGAWYLYHLNGARGFASGSGGVGLPGSTDWELQAKADFNGDGHLDVLLRNNVNGAWHISHLDGSRGLASGSGGVGMTRSLDYEFKAAADFNGDGNVDVLVRHKTNGVWWVYHLDGSRVIMGDSGGLPLTRNVDYKFQGVGDFNGDDSPDVLVRHSGNGYWYLFQLNGARSLAAGSGGISLTRSLDYEFKAIADFNDDGELDILTRNMVNGSWFLYHLDGTRRFAAGSGAVRITTNQNFEFVSANDFNGDGHTDVLIRNATTGTWWLSHLNGALGAATGSGGIGMTVDTNWVYQ</sequence>
<comment type="subcellular location">
    <subcellularLocation>
        <location evidence="1">Secreted</location>
    </subcellularLocation>
</comment>
<evidence type="ECO:0000256" key="1">
    <source>
        <dbReference type="ARBA" id="ARBA00004613"/>
    </source>
</evidence>
<dbReference type="AlphaFoldDB" id="A0A7X0TVG6"/>
<evidence type="ECO:0000256" key="3">
    <source>
        <dbReference type="ARBA" id="ARBA00022729"/>
    </source>
</evidence>
<evidence type="ECO:0000256" key="5">
    <source>
        <dbReference type="SAM" id="MobiDB-lite"/>
    </source>
</evidence>
<dbReference type="InterPro" id="IPR028974">
    <property type="entry name" value="TSP_type-3_rpt"/>
</dbReference>
<dbReference type="Gene3D" id="4.10.1080.10">
    <property type="entry name" value="TSP type-3 repeat"/>
    <property type="match status" value="1"/>
</dbReference>
<keyword evidence="4" id="KW-0106">Calcium</keyword>
<dbReference type="Gene3D" id="2.130.10.130">
    <property type="entry name" value="Integrin alpha, N-terminal"/>
    <property type="match status" value="2"/>
</dbReference>
<evidence type="ECO:0000313" key="7">
    <source>
        <dbReference type="Proteomes" id="UP000537141"/>
    </source>
</evidence>
<dbReference type="Proteomes" id="UP000537141">
    <property type="component" value="Unassembled WGS sequence"/>
</dbReference>
<reference evidence="6 7" key="1">
    <citation type="submission" date="2020-08" db="EMBL/GenBank/DDBJ databases">
        <title>Genomic Encyclopedia of Type Strains, Phase IV (KMG-IV): sequencing the most valuable type-strain genomes for metagenomic binning, comparative biology and taxonomic classification.</title>
        <authorList>
            <person name="Goeker M."/>
        </authorList>
    </citation>
    <scope>NUCLEOTIDE SEQUENCE [LARGE SCALE GENOMIC DNA]</scope>
    <source>
        <strain evidence="6 7">DSM 26287</strain>
    </source>
</reference>
<dbReference type="InterPro" id="IPR013517">
    <property type="entry name" value="FG-GAP"/>
</dbReference>
<evidence type="ECO:0000313" key="6">
    <source>
        <dbReference type="EMBL" id="MBB6545144.1"/>
    </source>
</evidence>
<keyword evidence="2" id="KW-0964">Secreted</keyword>
<gene>
    <name evidence="6" type="ORF">HNQ55_003687</name>
</gene>
<dbReference type="GO" id="GO:0005509">
    <property type="term" value="F:calcium ion binding"/>
    <property type="evidence" value="ECO:0007669"/>
    <property type="project" value="InterPro"/>
</dbReference>
<dbReference type="Pfam" id="PF18884">
    <property type="entry name" value="TSP3_bac"/>
    <property type="match status" value="2"/>
</dbReference>
<dbReference type="InterPro" id="IPR059100">
    <property type="entry name" value="TSP3_bac"/>
</dbReference>
<dbReference type="PANTHER" id="PTHR46580">
    <property type="entry name" value="SENSOR KINASE-RELATED"/>
    <property type="match status" value="1"/>
</dbReference>
<comment type="caution">
    <text evidence="6">The sequence shown here is derived from an EMBL/GenBank/DDBJ whole genome shotgun (WGS) entry which is preliminary data.</text>
</comment>
<evidence type="ECO:0000256" key="2">
    <source>
        <dbReference type="ARBA" id="ARBA00022525"/>
    </source>
</evidence>
<dbReference type="EMBL" id="JACHHU010000051">
    <property type="protein sequence ID" value="MBB6545144.1"/>
    <property type="molecule type" value="Genomic_DNA"/>
</dbReference>
<dbReference type="InterPro" id="IPR031325">
    <property type="entry name" value="RHS_repeat"/>
</dbReference>
<dbReference type="InterPro" id="IPR028994">
    <property type="entry name" value="Integrin_alpha_N"/>
</dbReference>
<protein>
    <submittedName>
        <fullName evidence="6">YD repeat-containing protein</fullName>
    </submittedName>
</protein>